<feature type="binding site" evidence="9">
    <location>
        <position position="396"/>
    </location>
    <ligand>
        <name>Zn(2+)</name>
        <dbReference type="ChEBI" id="CHEBI:29105"/>
    </ligand>
</feature>
<evidence type="ECO:0000256" key="8">
    <source>
        <dbReference type="PIRNR" id="PIRNR037125"/>
    </source>
</evidence>
<dbReference type="GeneID" id="8245486"/>
<evidence type="ECO:0000256" key="4">
    <source>
        <dbReference type="ARBA" id="ARBA00022723"/>
    </source>
</evidence>
<accession>C1FFM3</accession>
<evidence type="ECO:0000313" key="14">
    <source>
        <dbReference type="Proteomes" id="UP000002009"/>
    </source>
</evidence>
<keyword evidence="3" id="KW-0540">Nuclease</keyword>
<keyword evidence="6 8" id="KW-0862">Zinc</keyword>
<evidence type="ECO:0000259" key="11">
    <source>
        <dbReference type="Pfam" id="PF08772"/>
    </source>
</evidence>
<dbReference type="GO" id="GO:0030688">
    <property type="term" value="C:preribosome, small subunit precursor"/>
    <property type="evidence" value="ECO:0007669"/>
    <property type="project" value="TreeGrafter"/>
</dbReference>
<evidence type="ECO:0000256" key="10">
    <source>
        <dbReference type="SAM" id="MobiDB-lite"/>
    </source>
</evidence>
<keyword evidence="7 8" id="KW-0539">Nucleus</keyword>
<feature type="binding site" evidence="9">
    <location>
        <position position="411"/>
    </location>
    <ligand>
        <name>Zn(2+)</name>
        <dbReference type="ChEBI" id="CHEBI:29105"/>
    </ligand>
</feature>
<evidence type="ECO:0008006" key="15">
    <source>
        <dbReference type="Google" id="ProtNLM"/>
    </source>
</evidence>
<keyword evidence="14" id="KW-1185">Reference proteome</keyword>
<dbReference type="STRING" id="296587.C1FFM3"/>
<proteinExistence type="inferred from homology"/>
<dbReference type="GO" id="GO:0030490">
    <property type="term" value="P:maturation of SSU-rRNA"/>
    <property type="evidence" value="ECO:0007669"/>
    <property type="project" value="TreeGrafter"/>
</dbReference>
<dbReference type="InterPro" id="IPR017117">
    <property type="entry name" value="Nob1_euk"/>
</dbReference>
<sequence>MSGWLNAIKTDAPEAPVEPNAPSAPTASSSVTKVVVDTNAIVKGFRLERFADEAVTIPEVLAEVRDRQARHTLTTLPFELKVQDPDADSIAAVRRFAKLTGDIGALSEPDVRCIALAYMLERDAHGTAHLRTSPTPVVLSKHKHNKASKMAGWDFVPNQDDWAELDEMNAEAEAAAEAVAKRMAAATVADDTSGTPSPKLPKSARIAAEVAAEVAAERGAGSIRGESDAPAHAPGGDESPAGESPGAADDDGWERNVSRTTRVKHAKREQRRREAEEEARRLAEEEARMEAENAERRRELDAAAEESAAFFKSAPGAVPEGAEEDDEEDDEGEGDGEGEEGDGSDDDIVPFETTISSVTADYAMQNVILQMNMKLLTPDGMRITNLRRWVLRCHACQEVTRNTERVFCPKCGNASLTKVEHTVTADGVEQFGVRRKHVLKGTRFTLPMPKGGRREKAPILREDQLIGMRARRNKDTDVDVFAAEYNEESFAGGRAVNAGAAHLYAQKELLENASGGNLKKNPNERRFVRTNRRRK</sequence>
<feature type="binding site" evidence="9">
    <location>
        <position position="408"/>
    </location>
    <ligand>
        <name>Zn(2+)</name>
        <dbReference type="ChEBI" id="CHEBI:29105"/>
    </ligand>
</feature>
<dbReference type="GO" id="GO:0016787">
    <property type="term" value="F:hydrolase activity"/>
    <property type="evidence" value="ECO:0007669"/>
    <property type="project" value="UniProtKB-KW"/>
</dbReference>
<evidence type="ECO:0000256" key="2">
    <source>
        <dbReference type="ARBA" id="ARBA00005858"/>
    </source>
</evidence>
<comment type="subcellular location">
    <subcellularLocation>
        <location evidence="1">Nucleus</location>
    </subcellularLocation>
</comment>
<keyword evidence="5" id="KW-0378">Hydrolase</keyword>
<dbReference type="EMBL" id="CP001575">
    <property type="protein sequence ID" value="ACO69397.1"/>
    <property type="molecule type" value="Genomic_DNA"/>
</dbReference>
<feature type="region of interest" description="Disordered" evidence="10">
    <location>
        <begin position="1"/>
        <end position="28"/>
    </location>
</feature>
<dbReference type="FunCoup" id="C1FFM3">
    <property type="interactions" value="1857"/>
</dbReference>
<feature type="region of interest" description="Disordered" evidence="10">
    <location>
        <begin position="217"/>
        <end position="349"/>
    </location>
</feature>
<feature type="domain" description="Ribonuclease PIN" evidence="12">
    <location>
        <begin position="34"/>
        <end position="120"/>
    </location>
</feature>
<reference evidence="13 14" key="1">
    <citation type="journal article" date="2009" name="Science">
        <title>Green evolution and dynamic adaptations revealed by genomes of the marine picoeukaryotes Micromonas.</title>
        <authorList>
            <person name="Worden A.Z."/>
            <person name="Lee J.H."/>
            <person name="Mock T."/>
            <person name="Rouze P."/>
            <person name="Simmons M.P."/>
            <person name="Aerts A.L."/>
            <person name="Allen A.E."/>
            <person name="Cuvelier M.L."/>
            <person name="Derelle E."/>
            <person name="Everett M.V."/>
            <person name="Foulon E."/>
            <person name="Grimwood J."/>
            <person name="Gundlach H."/>
            <person name="Henrissat B."/>
            <person name="Napoli C."/>
            <person name="McDonald S.M."/>
            <person name="Parker M.S."/>
            <person name="Rombauts S."/>
            <person name="Salamov A."/>
            <person name="Von Dassow P."/>
            <person name="Badger J.H."/>
            <person name="Coutinho P.M."/>
            <person name="Demir E."/>
            <person name="Dubchak I."/>
            <person name="Gentemann C."/>
            <person name="Eikrem W."/>
            <person name="Gready J.E."/>
            <person name="John U."/>
            <person name="Lanier W."/>
            <person name="Lindquist E.A."/>
            <person name="Lucas S."/>
            <person name="Mayer K.F."/>
            <person name="Moreau H."/>
            <person name="Not F."/>
            <person name="Otillar R."/>
            <person name="Panaud O."/>
            <person name="Pangilinan J."/>
            <person name="Paulsen I."/>
            <person name="Piegu B."/>
            <person name="Poliakov A."/>
            <person name="Robbens S."/>
            <person name="Schmutz J."/>
            <person name="Toulza E."/>
            <person name="Wyss T."/>
            <person name="Zelensky A."/>
            <person name="Zhou K."/>
            <person name="Armbrust E.V."/>
            <person name="Bhattacharya D."/>
            <person name="Goodenough U.W."/>
            <person name="Van de Peer Y."/>
            <person name="Grigoriev I.V."/>
        </authorList>
    </citation>
    <scope>NUCLEOTIDE SEQUENCE [LARGE SCALE GENOMIC DNA]</scope>
    <source>
        <strain evidence="14">RCC299 / NOUM17</strain>
    </source>
</reference>
<feature type="region of interest" description="Disordered" evidence="10">
    <location>
        <begin position="514"/>
        <end position="535"/>
    </location>
</feature>
<dbReference type="PANTHER" id="PTHR12814">
    <property type="entry name" value="RNA-BINDING PROTEIN NOB1"/>
    <property type="match status" value="1"/>
</dbReference>
<dbReference type="InterPro" id="IPR039907">
    <property type="entry name" value="NOB1"/>
</dbReference>
<dbReference type="Pfam" id="PF17146">
    <property type="entry name" value="PIN_6"/>
    <property type="match status" value="1"/>
</dbReference>
<dbReference type="InterPro" id="IPR033411">
    <property type="entry name" value="Ribonuclease_PIN"/>
</dbReference>
<dbReference type="OMA" id="GYELECE"/>
<comment type="similarity">
    <text evidence="2 8">Belongs to the NOB1 family.</text>
</comment>
<dbReference type="GO" id="GO:0046872">
    <property type="term" value="F:metal ion binding"/>
    <property type="evidence" value="ECO:0007669"/>
    <property type="project" value="UniProtKB-UniRule"/>
</dbReference>
<dbReference type="PANTHER" id="PTHR12814:SF2">
    <property type="entry name" value="RNA-BINDING PROTEIN NOB1"/>
    <property type="match status" value="1"/>
</dbReference>
<name>C1FFM3_MICCC</name>
<evidence type="ECO:0000256" key="9">
    <source>
        <dbReference type="PIRSR" id="PIRSR037125-1"/>
    </source>
</evidence>
<dbReference type="AlphaFoldDB" id="C1FFM3"/>
<dbReference type="eggNOG" id="KOG2463">
    <property type="taxonomic scope" value="Eukaryota"/>
</dbReference>
<feature type="domain" description="Nin one binding (NOB1) Zn-ribbon-like" evidence="11">
    <location>
        <begin position="383"/>
        <end position="452"/>
    </location>
</feature>
<evidence type="ECO:0000259" key="12">
    <source>
        <dbReference type="Pfam" id="PF17146"/>
    </source>
</evidence>
<dbReference type="Gene3D" id="6.20.210.10">
    <property type="entry name" value="Nin one binding (NOB1), Zn-ribbon-like"/>
    <property type="match status" value="1"/>
</dbReference>
<protein>
    <recommendedName>
        <fullName evidence="15">RNA-binding protein NOB1</fullName>
    </recommendedName>
</protein>
<feature type="compositionally biased region" description="Basic residues" evidence="10">
    <location>
        <begin position="261"/>
        <end position="270"/>
    </location>
</feature>
<dbReference type="SUPFAM" id="SSF144206">
    <property type="entry name" value="NOB1 zinc finger-like"/>
    <property type="match status" value="1"/>
</dbReference>
<feature type="binding site" evidence="9">
    <location>
        <position position="393"/>
    </location>
    <ligand>
        <name>Zn(2+)</name>
        <dbReference type="ChEBI" id="CHEBI:29105"/>
    </ligand>
</feature>
<dbReference type="InParanoid" id="C1FFM3"/>
<evidence type="ECO:0000256" key="7">
    <source>
        <dbReference type="ARBA" id="ARBA00023242"/>
    </source>
</evidence>
<dbReference type="InterPro" id="IPR036283">
    <property type="entry name" value="NOB1_Zf-like_sf"/>
</dbReference>
<evidence type="ECO:0000256" key="1">
    <source>
        <dbReference type="ARBA" id="ARBA00004123"/>
    </source>
</evidence>
<dbReference type="Proteomes" id="UP000002009">
    <property type="component" value="Chromosome 8"/>
</dbReference>
<evidence type="ECO:0000256" key="3">
    <source>
        <dbReference type="ARBA" id="ARBA00022722"/>
    </source>
</evidence>
<evidence type="ECO:0000256" key="5">
    <source>
        <dbReference type="ARBA" id="ARBA00022801"/>
    </source>
</evidence>
<feature type="compositionally biased region" description="Basic and acidic residues" evidence="10">
    <location>
        <begin position="271"/>
        <end position="301"/>
    </location>
</feature>
<dbReference type="CDD" id="cd09876">
    <property type="entry name" value="PIN_Nob1-like"/>
    <property type="match status" value="1"/>
</dbReference>
<dbReference type="InterPro" id="IPR014881">
    <property type="entry name" value="NOB1_Zn-bd"/>
</dbReference>
<dbReference type="KEGG" id="mis:MICPUN_60565"/>
<gene>
    <name evidence="13" type="ORF">MICPUN_60565</name>
</gene>
<dbReference type="FunFam" id="3.40.50.1010:FF:000020">
    <property type="entry name" value="20S-pre-rRNA D-site endonuclease NOB1"/>
    <property type="match status" value="1"/>
</dbReference>
<dbReference type="Pfam" id="PF08772">
    <property type="entry name" value="Zn_ribbon_NOB1"/>
    <property type="match status" value="1"/>
</dbReference>
<keyword evidence="4 8" id="KW-0479">Metal-binding</keyword>
<dbReference type="GO" id="GO:0004521">
    <property type="term" value="F:RNA endonuclease activity"/>
    <property type="evidence" value="ECO:0007669"/>
    <property type="project" value="UniProtKB-UniRule"/>
</dbReference>
<dbReference type="GO" id="GO:0031981">
    <property type="term" value="C:nuclear lumen"/>
    <property type="evidence" value="ECO:0007669"/>
    <property type="project" value="UniProtKB-ARBA"/>
</dbReference>
<dbReference type="PIRSF" id="PIRSF037125">
    <property type="entry name" value="D-site_20S_pre-rRNA_nuclease"/>
    <property type="match status" value="1"/>
</dbReference>
<dbReference type="Gene3D" id="3.40.50.1010">
    <property type="entry name" value="5'-nuclease"/>
    <property type="match status" value="1"/>
</dbReference>
<evidence type="ECO:0000313" key="13">
    <source>
        <dbReference type="EMBL" id="ACO69397.1"/>
    </source>
</evidence>
<organism evidence="13 14">
    <name type="scientific">Micromonas commoda (strain RCC299 / NOUM17 / CCMP2709)</name>
    <name type="common">Picoplanktonic green alga</name>
    <dbReference type="NCBI Taxonomy" id="296587"/>
    <lineage>
        <taxon>Eukaryota</taxon>
        <taxon>Viridiplantae</taxon>
        <taxon>Chlorophyta</taxon>
        <taxon>Mamiellophyceae</taxon>
        <taxon>Mamiellales</taxon>
        <taxon>Mamiellaceae</taxon>
        <taxon>Micromonas</taxon>
    </lineage>
</organism>
<feature type="compositionally biased region" description="Acidic residues" evidence="10">
    <location>
        <begin position="321"/>
        <end position="349"/>
    </location>
</feature>
<dbReference type="GO" id="GO:0005737">
    <property type="term" value="C:cytoplasm"/>
    <property type="evidence" value="ECO:0007669"/>
    <property type="project" value="UniProtKB-ARBA"/>
</dbReference>
<evidence type="ECO:0000256" key="6">
    <source>
        <dbReference type="ARBA" id="ARBA00022833"/>
    </source>
</evidence>
<dbReference type="RefSeq" id="XP_002508139.1">
    <property type="nucleotide sequence ID" value="XM_002508093.1"/>
</dbReference>
<dbReference type="OrthoDB" id="446759at2759"/>